<dbReference type="CDD" id="cd00637">
    <property type="entry name" value="7tm_classA_rhodopsin-like"/>
    <property type="match status" value="1"/>
</dbReference>
<feature type="transmembrane region" description="Helical" evidence="7">
    <location>
        <begin position="222"/>
        <end position="244"/>
    </location>
</feature>
<organism evidence="9 10">
    <name type="scientific">Porites evermanni</name>
    <dbReference type="NCBI Taxonomy" id="104178"/>
    <lineage>
        <taxon>Eukaryota</taxon>
        <taxon>Metazoa</taxon>
        <taxon>Cnidaria</taxon>
        <taxon>Anthozoa</taxon>
        <taxon>Hexacorallia</taxon>
        <taxon>Scleractinia</taxon>
        <taxon>Fungiina</taxon>
        <taxon>Poritidae</taxon>
        <taxon>Porites</taxon>
    </lineage>
</organism>
<dbReference type="InterPro" id="IPR017452">
    <property type="entry name" value="GPCR_Rhodpsn_7TM"/>
</dbReference>
<dbReference type="InterPro" id="IPR000276">
    <property type="entry name" value="GPCR_Rhodpsn"/>
</dbReference>
<feature type="domain" description="G-protein coupled receptors family 1 profile" evidence="8">
    <location>
        <begin position="31"/>
        <end position="273"/>
    </location>
</feature>
<evidence type="ECO:0000256" key="2">
    <source>
        <dbReference type="ARBA" id="ARBA00022475"/>
    </source>
</evidence>
<evidence type="ECO:0000256" key="3">
    <source>
        <dbReference type="ARBA" id="ARBA00022692"/>
    </source>
</evidence>
<protein>
    <recommendedName>
        <fullName evidence="8">G-protein coupled receptors family 1 profile domain-containing protein</fullName>
    </recommendedName>
</protein>
<evidence type="ECO:0000259" key="8">
    <source>
        <dbReference type="PROSITE" id="PS50262"/>
    </source>
</evidence>
<keyword evidence="10" id="KW-1185">Reference proteome</keyword>
<keyword evidence="6" id="KW-0807">Transducer</keyword>
<feature type="transmembrane region" description="Helical" evidence="7">
    <location>
        <begin position="94"/>
        <end position="115"/>
    </location>
</feature>
<evidence type="ECO:0000256" key="6">
    <source>
        <dbReference type="RuleBase" id="RU000688"/>
    </source>
</evidence>
<dbReference type="PRINTS" id="PR00237">
    <property type="entry name" value="GPCRRHODOPSN"/>
</dbReference>
<dbReference type="Proteomes" id="UP001159427">
    <property type="component" value="Unassembled WGS sequence"/>
</dbReference>
<feature type="transmembrane region" description="Helical" evidence="7">
    <location>
        <begin position="256"/>
        <end position="275"/>
    </location>
</feature>
<keyword evidence="3 6" id="KW-0812">Transmembrane</keyword>
<dbReference type="PANTHER" id="PTHR22750">
    <property type="entry name" value="G-PROTEIN COUPLED RECEPTOR"/>
    <property type="match status" value="1"/>
</dbReference>
<name>A0ABN8MGS9_9CNID</name>
<gene>
    <name evidence="9" type="ORF">PEVE_00032264</name>
</gene>
<dbReference type="PROSITE" id="PS50262">
    <property type="entry name" value="G_PROTEIN_RECEP_F1_2"/>
    <property type="match status" value="1"/>
</dbReference>
<sequence length="297" mass="33776">MYIVENFEELYWSYFANCVFNAILSYAAIMLNIVTIQALRKTASLPTVLRTLLLNLAVSDLGVGVFVQPLYVAFVALRMKDNYNNHDFEGINKAFGILANFFGYASFYGVTVLSADRFLAIHLHLRYRELVTPKRVTAVVVAMWIVSGFASALGFRRLSWDIAMIIFVVNGAVCLTATTFFHYKILAEVRRHSNQIHRLQVAENGKILTRALKIRKYAGGTFYVYLVLLVCYFPQICVFSVELATGNSAWANHASLYTLTMILLNSTLNPLIYCWKMRHVRHAVISILLNIYRSRSV</sequence>
<comment type="similarity">
    <text evidence="6">Belongs to the G-protein coupled receptor 1 family.</text>
</comment>
<feature type="transmembrane region" description="Helical" evidence="7">
    <location>
        <begin position="12"/>
        <end position="31"/>
    </location>
</feature>
<comment type="subcellular location">
    <subcellularLocation>
        <location evidence="1">Cell membrane</location>
        <topology evidence="1">Multi-pass membrane protein</topology>
    </subcellularLocation>
</comment>
<keyword evidence="4 7" id="KW-1133">Transmembrane helix</keyword>
<evidence type="ECO:0000256" key="1">
    <source>
        <dbReference type="ARBA" id="ARBA00004651"/>
    </source>
</evidence>
<dbReference type="EMBL" id="CALNXI010000469">
    <property type="protein sequence ID" value="CAH3027736.1"/>
    <property type="molecule type" value="Genomic_DNA"/>
</dbReference>
<keyword evidence="6" id="KW-0297">G-protein coupled receptor</keyword>
<keyword evidence="6" id="KW-0675">Receptor</keyword>
<comment type="caution">
    <text evidence="9">The sequence shown here is derived from an EMBL/GenBank/DDBJ whole genome shotgun (WGS) entry which is preliminary data.</text>
</comment>
<feature type="transmembrane region" description="Helical" evidence="7">
    <location>
        <begin position="162"/>
        <end position="183"/>
    </location>
</feature>
<evidence type="ECO:0000256" key="5">
    <source>
        <dbReference type="ARBA" id="ARBA00023136"/>
    </source>
</evidence>
<feature type="transmembrane region" description="Helical" evidence="7">
    <location>
        <begin position="136"/>
        <end position="156"/>
    </location>
</feature>
<proteinExistence type="inferred from homology"/>
<keyword evidence="2" id="KW-1003">Cell membrane</keyword>
<dbReference type="SUPFAM" id="SSF81321">
    <property type="entry name" value="Family A G protein-coupled receptor-like"/>
    <property type="match status" value="1"/>
</dbReference>
<evidence type="ECO:0000256" key="7">
    <source>
        <dbReference type="SAM" id="Phobius"/>
    </source>
</evidence>
<feature type="transmembrane region" description="Helical" evidence="7">
    <location>
        <begin position="52"/>
        <end position="74"/>
    </location>
</feature>
<keyword evidence="5 7" id="KW-0472">Membrane</keyword>
<evidence type="ECO:0000313" key="9">
    <source>
        <dbReference type="EMBL" id="CAH3027736.1"/>
    </source>
</evidence>
<dbReference type="PROSITE" id="PS00237">
    <property type="entry name" value="G_PROTEIN_RECEP_F1_1"/>
    <property type="match status" value="1"/>
</dbReference>
<evidence type="ECO:0000313" key="10">
    <source>
        <dbReference type="Proteomes" id="UP001159427"/>
    </source>
</evidence>
<dbReference type="Gene3D" id="1.20.1070.10">
    <property type="entry name" value="Rhodopsin 7-helix transmembrane proteins"/>
    <property type="match status" value="1"/>
</dbReference>
<evidence type="ECO:0000256" key="4">
    <source>
        <dbReference type="ARBA" id="ARBA00022989"/>
    </source>
</evidence>
<reference evidence="9 10" key="1">
    <citation type="submission" date="2022-05" db="EMBL/GenBank/DDBJ databases">
        <authorList>
            <consortium name="Genoscope - CEA"/>
            <person name="William W."/>
        </authorList>
    </citation>
    <scope>NUCLEOTIDE SEQUENCE [LARGE SCALE GENOMIC DNA]</scope>
</reference>
<dbReference type="Pfam" id="PF00001">
    <property type="entry name" value="7tm_1"/>
    <property type="match status" value="1"/>
</dbReference>
<accession>A0ABN8MGS9</accession>